<accession>A0A815WSX7</accession>
<dbReference type="Proteomes" id="UP000681967">
    <property type="component" value="Unassembled WGS sequence"/>
</dbReference>
<evidence type="ECO:0000313" key="2">
    <source>
        <dbReference type="EMBL" id="CAF1551638.1"/>
    </source>
</evidence>
<reference evidence="2" key="1">
    <citation type="submission" date="2021-02" db="EMBL/GenBank/DDBJ databases">
        <authorList>
            <person name="Nowell W R."/>
        </authorList>
    </citation>
    <scope>NUCLEOTIDE SEQUENCE</scope>
</reference>
<evidence type="ECO:0000313" key="4">
    <source>
        <dbReference type="Proteomes" id="UP000663855"/>
    </source>
</evidence>
<dbReference type="Proteomes" id="UP000663855">
    <property type="component" value="Unassembled WGS sequence"/>
</dbReference>
<organism evidence="2 4">
    <name type="scientific">Rotaria magnacalcarata</name>
    <dbReference type="NCBI Taxonomy" id="392030"/>
    <lineage>
        <taxon>Eukaryota</taxon>
        <taxon>Metazoa</taxon>
        <taxon>Spiralia</taxon>
        <taxon>Gnathifera</taxon>
        <taxon>Rotifera</taxon>
        <taxon>Eurotatoria</taxon>
        <taxon>Bdelloidea</taxon>
        <taxon>Philodinida</taxon>
        <taxon>Philodinidae</taxon>
        <taxon>Rotaria</taxon>
    </lineage>
</organism>
<dbReference type="EMBL" id="CAJNOV010014521">
    <property type="protein sequence ID" value="CAF1551638.1"/>
    <property type="molecule type" value="Genomic_DNA"/>
</dbReference>
<dbReference type="AlphaFoldDB" id="A0A815WSX7"/>
<sequence>MDLFLSWRPMQDRIGHLGHTIERCLWGDGRARHTFLLASTNEHPLVLIEIDVGDSKKGIKKSMKLNIVELNEIPKKILRIEYLGHIKSSQAYENLIQSANCYVNDHPNYHVVFNNCRTFVEYLIDQIPEFHNSIPRENGSILEYYHVKEKHDHPGVLVKSQKLMKFLRDLHRHNKEHKSTAKLLCDLQSSALDINKNNNNNNNNNNNSKATVEDLL</sequence>
<evidence type="ECO:0000256" key="1">
    <source>
        <dbReference type="SAM" id="MobiDB-lite"/>
    </source>
</evidence>
<proteinExistence type="predicted"/>
<feature type="region of interest" description="Disordered" evidence="1">
    <location>
        <begin position="195"/>
        <end position="216"/>
    </location>
</feature>
<feature type="compositionally biased region" description="Low complexity" evidence="1">
    <location>
        <begin position="195"/>
        <end position="207"/>
    </location>
</feature>
<dbReference type="EMBL" id="CAJOBH010009176">
    <property type="protein sequence ID" value="CAF4134112.1"/>
    <property type="molecule type" value="Genomic_DNA"/>
</dbReference>
<evidence type="ECO:0008006" key="5">
    <source>
        <dbReference type="Google" id="ProtNLM"/>
    </source>
</evidence>
<comment type="caution">
    <text evidence="2">The sequence shown here is derived from an EMBL/GenBank/DDBJ whole genome shotgun (WGS) entry which is preliminary data.</text>
</comment>
<protein>
    <recommendedName>
        <fullName evidence="5">PPPDE domain-containing protein</fullName>
    </recommendedName>
</protein>
<evidence type="ECO:0000313" key="3">
    <source>
        <dbReference type="EMBL" id="CAF4134112.1"/>
    </source>
</evidence>
<gene>
    <name evidence="3" type="ORF">BYL167_LOCUS20694</name>
    <name evidence="2" type="ORF">CJN711_LOCUS30449</name>
</gene>
<name>A0A815WSX7_9BILA</name>